<dbReference type="PANTHER" id="PTHR30546">
    <property type="entry name" value="FLAVODOXIN-RELATED PROTEIN WRBA-RELATED"/>
    <property type="match status" value="1"/>
</dbReference>
<sequence length="200" mass="21419">MRVAVIFYSATGTNYRLAQAAARAAEAAGAEVRLRKVAELAPPEAIEQNPAWKRHVEATRDVPEARPDDLVWADVIVFSAPSRFGNVPSQLKQFLDTTGPLWAKGALVDKVVTAMTSAQNPHGGQEATLLSLYTTAYHWGAIVVPPGYTDPAVFAAGGNPYGTSATVPEPDTPLPEAVVRAAEHQVRRAIDIARRLNAGR</sequence>
<dbReference type="RefSeq" id="WP_272999875.1">
    <property type="nucleotide sequence ID" value="NZ_PEBV01000008.1"/>
</dbReference>
<dbReference type="EMBL" id="PEBV01000008">
    <property type="protein sequence ID" value="PTQ53930.1"/>
    <property type="molecule type" value="Genomic_DNA"/>
</dbReference>
<dbReference type="Proteomes" id="UP000244180">
    <property type="component" value="Unassembled WGS sequence"/>
</dbReference>
<name>A0A2T5GCL4_HYDSH</name>
<dbReference type="Pfam" id="PF03358">
    <property type="entry name" value="FMN_red"/>
    <property type="match status" value="1"/>
</dbReference>
<dbReference type="NCBIfam" id="TIGR01755">
    <property type="entry name" value="flav_wrbA"/>
    <property type="match status" value="1"/>
</dbReference>
<dbReference type="InterPro" id="IPR008254">
    <property type="entry name" value="Flavodoxin/NO_synth"/>
</dbReference>
<comment type="caution">
    <text evidence="3">The sequence shown here is derived from an EMBL/GenBank/DDBJ whole genome shotgun (WGS) entry which is preliminary data.</text>
</comment>
<gene>
    <name evidence="3" type="ORF">HSCHL_1083</name>
</gene>
<dbReference type="InterPro" id="IPR005025">
    <property type="entry name" value="FMN_Rdtase-like_dom"/>
</dbReference>
<dbReference type="InterPro" id="IPR010089">
    <property type="entry name" value="Flavoprotein_WrbA-like"/>
</dbReference>
<evidence type="ECO:0000259" key="2">
    <source>
        <dbReference type="PROSITE" id="PS50902"/>
    </source>
</evidence>
<reference evidence="3 4" key="1">
    <citation type="submission" date="2017-08" db="EMBL/GenBank/DDBJ databases">
        <title>Burning lignite coal seam in the remote Altai Mountains harbors a hydrogen-driven thermophilic microbial community.</title>
        <authorList>
            <person name="Kadnikov V.V."/>
            <person name="Mardanov A.V."/>
            <person name="Ivasenko D."/>
            <person name="Beletsky A.V."/>
            <person name="Karnachuk O.V."/>
            <person name="Ravin N.V."/>
        </authorList>
    </citation>
    <scope>NUCLEOTIDE SEQUENCE [LARGE SCALE GENOMIC DNA]</scope>
    <source>
        <strain evidence="3">AL33</strain>
    </source>
</reference>
<organism evidence="3 4">
    <name type="scientific">Hydrogenibacillus schlegelii</name>
    <name type="common">Bacillus schlegelii</name>
    <dbReference type="NCBI Taxonomy" id="1484"/>
    <lineage>
        <taxon>Bacteria</taxon>
        <taxon>Bacillati</taxon>
        <taxon>Bacillota</taxon>
        <taxon>Bacilli</taxon>
        <taxon>Bacillales</taxon>
        <taxon>Bacillales Family X. Incertae Sedis</taxon>
        <taxon>Hydrogenibacillus</taxon>
    </lineage>
</organism>
<dbReference type="SUPFAM" id="SSF52218">
    <property type="entry name" value="Flavoproteins"/>
    <property type="match status" value="1"/>
</dbReference>
<dbReference type="PROSITE" id="PS50902">
    <property type="entry name" value="FLAVODOXIN_LIKE"/>
    <property type="match status" value="1"/>
</dbReference>
<dbReference type="PANTHER" id="PTHR30546:SF23">
    <property type="entry name" value="FLAVOPROTEIN-LIKE PROTEIN YCP4-RELATED"/>
    <property type="match status" value="1"/>
</dbReference>
<dbReference type="NCBIfam" id="NF002999">
    <property type="entry name" value="PRK03767.1"/>
    <property type="match status" value="1"/>
</dbReference>
<dbReference type="GO" id="GO:0016020">
    <property type="term" value="C:membrane"/>
    <property type="evidence" value="ECO:0007669"/>
    <property type="project" value="TreeGrafter"/>
</dbReference>
<dbReference type="GO" id="GO:0003955">
    <property type="term" value="F:NAD(P)H dehydrogenase (quinone) activity"/>
    <property type="evidence" value="ECO:0007669"/>
    <property type="project" value="InterPro"/>
</dbReference>
<dbReference type="FunFam" id="3.40.50.360:FF:000001">
    <property type="entry name" value="NAD(P)H dehydrogenase (Quinone) FQR1-like"/>
    <property type="match status" value="1"/>
</dbReference>
<proteinExistence type="inferred from homology"/>
<accession>A0A2T5GCL4</accession>
<comment type="similarity">
    <text evidence="1">Belongs to the WrbA family.</text>
</comment>
<dbReference type="Gene3D" id="3.40.50.360">
    <property type="match status" value="1"/>
</dbReference>
<evidence type="ECO:0000313" key="4">
    <source>
        <dbReference type="Proteomes" id="UP000244180"/>
    </source>
</evidence>
<protein>
    <recommendedName>
        <fullName evidence="2">Flavodoxin-like domain-containing protein</fullName>
    </recommendedName>
</protein>
<dbReference type="InterPro" id="IPR029039">
    <property type="entry name" value="Flavoprotein-like_sf"/>
</dbReference>
<feature type="domain" description="Flavodoxin-like" evidence="2">
    <location>
        <begin position="3"/>
        <end position="186"/>
    </location>
</feature>
<dbReference type="GO" id="GO:0010181">
    <property type="term" value="F:FMN binding"/>
    <property type="evidence" value="ECO:0007669"/>
    <property type="project" value="InterPro"/>
</dbReference>
<evidence type="ECO:0000256" key="1">
    <source>
        <dbReference type="ARBA" id="ARBA00006961"/>
    </source>
</evidence>
<evidence type="ECO:0000313" key="3">
    <source>
        <dbReference type="EMBL" id="PTQ53930.1"/>
    </source>
</evidence>
<dbReference type="AlphaFoldDB" id="A0A2T5GCL4"/>